<proteinExistence type="predicted"/>
<dbReference type="AlphaFoldDB" id="A0A0G4FJK8"/>
<keyword evidence="1" id="KW-0732">Signal</keyword>
<evidence type="ECO:0000256" key="1">
    <source>
        <dbReference type="SAM" id="SignalP"/>
    </source>
</evidence>
<name>A0A0G4FJK8_9ALVE</name>
<evidence type="ECO:0000313" key="2">
    <source>
        <dbReference type="EMBL" id="CEM13380.1"/>
    </source>
</evidence>
<dbReference type="PhylomeDB" id="A0A0G4FJK8"/>
<protein>
    <recommendedName>
        <fullName evidence="3">Folate receptor-like domain-containing protein</fullName>
    </recommendedName>
</protein>
<dbReference type="EMBL" id="CDMZ01000396">
    <property type="protein sequence ID" value="CEM13380.1"/>
    <property type="molecule type" value="Genomic_DNA"/>
</dbReference>
<dbReference type="VEuPathDB" id="CryptoDB:Cvel_3371"/>
<gene>
    <name evidence="2" type="ORF">Cvel_3371</name>
</gene>
<feature type="signal peptide" evidence="1">
    <location>
        <begin position="1"/>
        <end position="20"/>
    </location>
</feature>
<feature type="chain" id="PRO_5005188872" description="Folate receptor-like domain-containing protein" evidence="1">
    <location>
        <begin position="21"/>
        <end position="238"/>
    </location>
</feature>
<evidence type="ECO:0008006" key="3">
    <source>
        <dbReference type="Google" id="ProtNLM"/>
    </source>
</evidence>
<reference evidence="2" key="1">
    <citation type="submission" date="2014-11" db="EMBL/GenBank/DDBJ databases">
        <authorList>
            <person name="Otto D Thomas"/>
            <person name="Naeem Raeece"/>
        </authorList>
    </citation>
    <scope>NUCLEOTIDE SEQUENCE</scope>
</reference>
<accession>A0A0G4FJK8</accession>
<sequence>MRTTVAVLLHFFVLSIVGFGQDLLAPSPSLSGVSTSQHDEFRSLVGLFGINGKGAEEVEKEEAGSFLRQLQQRQCNARCRMVLLRAFYQGNYETVFRALQFPTNPLTNVCCSDCESRFGGGSANVLSQCNQMCQSSCGPASACPTYASSGMQSVVQESMCTLAKISCRVYGPLPEVPGDIPTCIQFDSIDSCYANSGDDIAPCKESLGGDFGSCNEAQFTMLFEAFYRVLCNLFAREL</sequence>
<organism evidence="2">
    <name type="scientific">Chromera velia CCMP2878</name>
    <dbReference type="NCBI Taxonomy" id="1169474"/>
    <lineage>
        <taxon>Eukaryota</taxon>
        <taxon>Sar</taxon>
        <taxon>Alveolata</taxon>
        <taxon>Colpodellida</taxon>
        <taxon>Chromeraceae</taxon>
        <taxon>Chromera</taxon>
    </lineage>
</organism>